<organism evidence="1 2">
    <name type="scientific">Diversispora epigaea</name>
    <dbReference type="NCBI Taxonomy" id="1348612"/>
    <lineage>
        <taxon>Eukaryota</taxon>
        <taxon>Fungi</taxon>
        <taxon>Fungi incertae sedis</taxon>
        <taxon>Mucoromycota</taxon>
        <taxon>Glomeromycotina</taxon>
        <taxon>Glomeromycetes</taxon>
        <taxon>Diversisporales</taxon>
        <taxon>Diversisporaceae</taxon>
        <taxon>Diversispora</taxon>
    </lineage>
</organism>
<reference evidence="1 2" key="1">
    <citation type="submission" date="2018-08" db="EMBL/GenBank/DDBJ databases">
        <title>Genome and evolution of the arbuscular mycorrhizal fungus Diversispora epigaea (formerly Glomus versiforme) and its bacterial endosymbionts.</title>
        <authorList>
            <person name="Sun X."/>
            <person name="Fei Z."/>
            <person name="Harrison M."/>
        </authorList>
    </citation>
    <scope>NUCLEOTIDE SEQUENCE [LARGE SCALE GENOMIC DNA]</scope>
    <source>
        <strain evidence="1 2">IT104</strain>
    </source>
</reference>
<sequence>MNDSEIEKNVIPNIREAEEICLANKQNRKRRKLVSETDKEHETYCYQRELPRSKYIKTHDNNIN</sequence>
<evidence type="ECO:0000313" key="2">
    <source>
        <dbReference type="Proteomes" id="UP000266861"/>
    </source>
</evidence>
<dbReference type="EMBL" id="PQFF01000269">
    <property type="protein sequence ID" value="RHZ68394.1"/>
    <property type="molecule type" value="Genomic_DNA"/>
</dbReference>
<proteinExistence type="predicted"/>
<name>A0A397I4U8_9GLOM</name>
<protein>
    <submittedName>
        <fullName evidence="1">Uncharacterized protein</fullName>
    </submittedName>
</protein>
<accession>A0A397I4U8</accession>
<dbReference type="Proteomes" id="UP000266861">
    <property type="component" value="Unassembled WGS sequence"/>
</dbReference>
<gene>
    <name evidence="1" type="ORF">Glove_295g22</name>
</gene>
<dbReference type="AlphaFoldDB" id="A0A397I4U8"/>
<comment type="caution">
    <text evidence="1">The sequence shown here is derived from an EMBL/GenBank/DDBJ whole genome shotgun (WGS) entry which is preliminary data.</text>
</comment>
<evidence type="ECO:0000313" key="1">
    <source>
        <dbReference type="EMBL" id="RHZ68394.1"/>
    </source>
</evidence>
<keyword evidence="2" id="KW-1185">Reference proteome</keyword>